<dbReference type="InterPro" id="IPR025202">
    <property type="entry name" value="PLD-like_dom"/>
</dbReference>
<name>A0A1J4S8V7_9BACT</name>
<dbReference type="Gene3D" id="3.30.870.10">
    <property type="entry name" value="Endonuclease Chain A"/>
    <property type="match status" value="1"/>
</dbReference>
<proteinExistence type="predicted"/>
<dbReference type="EMBL" id="MNUO01000129">
    <property type="protein sequence ID" value="OIN95744.1"/>
    <property type="molecule type" value="Genomic_DNA"/>
</dbReference>
<dbReference type="Proteomes" id="UP000182278">
    <property type="component" value="Unassembled WGS sequence"/>
</dbReference>
<gene>
    <name evidence="2" type="ORF">AUJ66_08435</name>
</gene>
<accession>A0A1J4S8V7</accession>
<evidence type="ECO:0000313" key="3">
    <source>
        <dbReference type="Proteomes" id="UP000182278"/>
    </source>
</evidence>
<evidence type="ECO:0000313" key="2">
    <source>
        <dbReference type="EMBL" id="OIN95744.1"/>
    </source>
</evidence>
<dbReference type="STRING" id="1817893.AUJ66_08435"/>
<dbReference type="AlphaFoldDB" id="A0A1J4S8V7"/>
<protein>
    <recommendedName>
        <fullName evidence="1">Phospholipase D-like domain-containing protein</fullName>
    </recommendedName>
</protein>
<dbReference type="SUPFAM" id="SSF56024">
    <property type="entry name" value="Phospholipase D/nuclease"/>
    <property type="match status" value="1"/>
</dbReference>
<sequence>MSHDIIDNSNLKLVDVLKEKLLISKRASFAVGWLFLSGFKELRNEIDGLEKLEIIAGPRTNKQTIEAMLLEKKWEKAVSDNLEKMKYLPENERQKILDEEFRDLINDISYIKPTEENIEFLRWFAEKLKEKKIEIRIYYKAPLHAKLYVFEYKDQRHGLGETIVGSSNFSISGFDLNTELNVRVLGNDNYEDLSKCA</sequence>
<organism evidence="2 3">
    <name type="scientific">Candidatus Desantisbacteria bacterium CG1_02_38_46</name>
    <dbReference type="NCBI Taxonomy" id="1817893"/>
    <lineage>
        <taxon>Bacteria</taxon>
        <taxon>Candidatus Desantisiibacteriota</taxon>
    </lineage>
</organism>
<dbReference type="Pfam" id="PF13091">
    <property type="entry name" value="PLDc_2"/>
    <property type="match status" value="1"/>
</dbReference>
<reference evidence="2 3" key="1">
    <citation type="journal article" date="2016" name="Environ. Microbiol.">
        <title>Genomic resolution of a cold subsurface aquifer community provides metabolic insights for novel microbes adapted to high CO concentrations.</title>
        <authorList>
            <person name="Probst A.J."/>
            <person name="Castelle C.J."/>
            <person name="Singh A."/>
            <person name="Brown C.T."/>
            <person name="Anantharaman K."/>
            <person name="Sharon I."/>
            <person name="Hug L.A."/>
            <person name="Burstein D."/>
            <person name="Emerson J.B."/>
            <person name="Thomas B.C."/>
            <person name="Banfield J.F."/>
        </authorList>
    </citation>
    <scope>NUCLEOTIDE SEQUENCE [LARGE SCALE GENOMIC DNA]</scope>
    <source>
        <strain evidence="2">CG1_02_38_46</strain>
    </source>
</reference>
<evidence type="ECO:0000259" key="1">
    <source>
        <dbReference type="Pfam" id="PF13091"/>
    </source>
</evidence>
<feature type="domain" description="Phospholipase D-like" evidence="1">
    <location>
        <begin position="126"/>
        <end position="188"/>
    </location>
</feature>
<comment type="caution">
    <text evidence="2">The sequence shown here is derived from an EMBL/GenBank/DDBJ whole genome shotgun (WGS) entry which is preliminary data.</text>
</comment>